<keyword evidence="2" id="KW-0812">Transmembrane</keyword>
<evidence type="ECO:0000256" key="2">
    <source>
        <dbReference type="SAM" id="Phobius"/>
    </source>
</evidence>
<feature type="compositionally biased region" description="Low complexity" evidence="1">
    <location>
        <begin position="99"/>
        <end position="121"/>
    </location>
</feature>
<reference evidence="4" key="1">
    <citation type="submission" date="2018-09" db="EMBL/GenBank/DDBJ databases">
        <authorList>
            <person name="Zhu H."/>
        </authorList>
    </citation>
    <scope>NUCLEOTIDE SEQUENCE [LARGE SCALE GENOMIC DNA]</scope>
    <source>
        <strain evidence="4">K1W22B-1</strain>
    </source>
</reference>
<accession>A0A3A5HBU2</accession>
<gene>
    <name evidence="3" type="ORF">D4739_04345</name>
</gene>
<proteinExistence type="predicted"/>
<dbReference type="EMBL" id="QYRP01000002">
    <property type="protein sequence ID" value="RJS45524.1"/>
    <property type="molecule type" value="Genomic_DNA"/>
</dbReference>
<evidence type="ECO:0000313" key="3">
    <source>
        <dbReference type="EMBL" id="RJS45524.1"/>
    </source>
</evidence>
<keyword evidence="2" id="KW-1133">Transmembrane helix</keyword>
<evidence type="ECO:0000256" key="1">
    <source>
        <dbReference type="SAM" id="MobiDB-lite"/>
    </source>
</evidence>
<dbReference type="AlphaFoldDB" id="A0A3A5HBU2"/>
<protein>
    <submittedName>
        <fullName evidence="3">Uncharacterized protein</fullName>
    </submittedName>
</protein>
<organism evidence="3 4">
    <name type="scientific">Nocardioides cavernaquae</name>
    <dbReference type="NCBI Taxonomy" id="2321396"/>
    <lineage>
        <taxon>Bacteria</taxon>
        <taxon>Bacillati</taxon>
        <taxon>Actinomycetota</taxon>
        <taxon>Actinomycetes</taxon>
        <taxon>Propionibacteriales</taxon>
        <taxon>Nocardioidaceae</taxon>
        <taxon>Nocardioides</taxon>
    </lineage>
</organism>
<keyword evidence="2" id="KW-0472">Membrane</keyword>
<evidence type="ECO:0000313" key="4">
    <source>
        <dbReference type="Proteomes" id="UP000276542"/>
    </source>
</evidence>
<dbReference type="Proteomes" id="UP000276542">
    <property type="component" value="Unassembled WGS sequence"/>
</dbReference>
<comment type="caution">
    <text evidence="3">The sequence shown here is derived from an EMBL/GenBank/DDBJ whole genome shotgun (WGS) entry which is preliminary data.</text>
</comment>
<name>A0A3A5HBU2_9ACTN</name>
<feature type="region of interest" description="Disordered" evidence="1">
    <location>
        <begin position="99"/>
        <end position="124"/>
    </location>
</feature>
<keyword evidence="4" id="KW-1185">Reference proteome</keyword>
<feature type="transmembrane region" description="Helical" evidence="2">
    <location>
        <begin position="27"/>
        <end position="47"/>
    </location>
</feature>
<sequence length="215" mass="22040">MGRHEDPTGVERAAVDEQNENPVANGLVALVAVGLVIGLLAAIIALLGTRLFGLDGSGGSSSGDGVAVGDSLYLPSLQPTELDSGLLVTLAPAVTETPAVTEATESASATASSSPTGSAAPRDARIGLSAGSSQVGSGEELMLSGTYSRGEGSVLDIWYDVNGTGWKEFNLDVNVYGGVFQVFVATYQTGRIAWRVQDPETGLESNEVMVLHGDE</sequence>